<dbReference type="AlphaFoldDB" id="D1PMK8"/>
<proteinExistence type="predicted"/>
<comment type="caution">
    <text evidence="1">The sequence shown here is derived from an EMBL/GenBank/DDBJ whole genome shotgun (WGS) entry which is preliminary data.</text>
</comment>
<organism evidence="1 2">
    <name type="scientific">Subdoligranulum variabile DSM 15176</name>
    <dbReference type="NCBI Taxonomy" id="411471"/>
    <lineage>
        <taxon>Bacteria</taxon>
        <taxon>Bacillati</taxon>
        <taxon>Bacillota</taxon>
        <taxon>Clostridia</taxon>
        <taxon>Eubacteriales</taxon>
        <taxon>Oscillospiraceae</taxon>
        <taxon>Subdoligranulum</taxon>
    </lineage>
</organism>
<dbReference type="Proteomes" id="UP000003438">
    <property type="component" value="Unassembled WGS sequence"/>
</dbReference>
<evidence type="ECO:0000313" key="2">
    <source>
        <dbReference type="Proteomes" id="UP000003438"/>
    </source>
</evidence>
<dbReference type="EMBL" id="ACBY02000023">
    <property type="protein sequence ID" value="EFB75793.1"/>
    <property type="molecule type" value="Genomic_DNA"/>
</dbReference>
<reference evidence="1" key="1">
    <citation type="submission" date="2009-12" db="EMBL/GenBank/DDBJ databases">
        <authorList>
            <person name="Weinstock G."/>
            <person name="Sodergren E."/>
            <person name="Clifton S."/>
            <person name="Fulton L."/>
            <person name="Fulton B."/>
            <person name="Courtney L."/>
            <person name="Fronick C."/>
            <person name="Harrison M."/>
            <person name="Strong C."/>
            <person name="Farmer C."/>
            <person name="Delahaunty K."/>
            <person name="Markovic C."/>
            <person name="Hall O."/>
            <person name="Minx P."/>
            <person name="Tomlinson C."/>
            <person name="Mitreva M."/>
            <person name="Nelson J."/>
            <person name="Hou S."/>
            <person name="Wollam A."/>
            <person name="Pepin K.H."/>
            <person name="Johnson M."/>
            <person name="Bhonagiri V."/>
            <person name="Nash W.E."/>
            <person name="Warren W."/>
            <person name="Chinwalla A."/>
            <person name="Mardis E.R."/>
            <person name="Wilson R.K."/>
        </authorList>
    </citation>
    <scope>NUCLEOTIDE SEQUENCE [LARGE SCALE GENOMIC DNA]</scope>
    <source>
        <strain evidence="1">DSM 15176</strain>
    </source>
</reference>
<sequence length="46" mass="5315">MQKNVFIPMQCLPTYSPQGVCEPHPDLFSGILFLAFCRCLRRQCII</sequence>
<dbReference type="HOGENOM" id="CLU_3189830_0_0_9"/>
<gene>
    <name evidence="1" type="ORF">SUBVAR_05569</name>
</gene>
<protein>
    <submittedName>
        <fullName evidence="1">Uncharacterized protein</fullName>
    </submittedName>
</protein>
<keyword evidence="2" id="KW-1185">Reference proteome</keyword>
<evidence type="ECO:0000313" key="1">
    <source>
        <dbReference type="EMBL" id="EFB75793.1"/>
    </source>
</evidence>
<name>D1PMK8_9FIRM</name>
<accession>D1PMK8</accession>